<dbReference type="Proteomes" id="UP000323560">
    <property type="component" value="Chromosome"/>
</dbReference>
<dbReference type="Pfam" id="PF04865">
    <property type="entry name" value="Baseplate_J"/>
    <property type="match status" value="1"/>
</dbReference>
<organism evidence="2 3">
    <name type="scientific">Gluconobacter thailandicus</name>
    <dbReference type="NCBI Taxonomy" id="257438"/>
    <lineage>
        <taxon>Bacteria</taxon>
        <taxon>Pseudomonadati</taxon>
        <taxon>Pseudomonadota</taxon>
        <taxon>Alphaproteobacteria</taxon>
        <taxon>Acetobacterales</taxon>
        <taxon>Acetobacteraceae</taxon>
        <taxon>Gluconobacter</taxon>
    </lineage>
</organism>
<sequence length="380" mass="38128">MSLNLRSFSTTVSTAVAAAQASCASLLDLSVGTPGRALLESVSGVALWLQYQAIQILLVTRLATSSGSDADSFVADYGMTRLPGTAATGSVTLTSFTPAQSSAVVVPGVLVRTVAGVSYAVVQDSSVSTWSDASGGYVRPVGTSSITVPVQAVTAGSSGNVSVGAICLLGTSVSGIDTVTNGAALTNGADQETDAELRARFPVWLAAKATANRASVQNAVAGVQNGLTQELIDGYTPDNTFTPGYFTVVADDGSGTPSDALLSSIYDAISDVKALGVQYAVQAPTDVIANVSLTVLVPVGTDVSAVTTAVSTAISADITARAVGAGYEYSRLSYLAYTSAGVTVNGVTNVLLNGAQSDIAAAQKTTIRPGTISVTVSATS</sequence>
<evidence type="ECO:0000259" key="1">
    <source>
        <dbReference type="Pfam" id="PF04865"/>
    </source>
</evidence>
<dbReference type="RefSeq" id="WP_148620929.1">
    <property type="nucleotide sequence ID" value="NZ_CP043043.1"/>
</dbReference>
<dbReference type="InterPro" id="IPR006949">
    <property type="entry name" value="Barrel_Baseplate_J-like"/>
</dbReference>
<accession>A0AAP9EVV7</accession>
<feature type="domain" description="Baseplate protein J-like barrel" evidence="1">
    <location>
        <begin position="96"/>
        <end position="188"/>
    </location>
</feature>
<dbReference type="PANTHER" id="PTHR37829">
    <property type="entry name" value="PHAGE-LIKE ELEMENT PBSX PROTEIN XKDT"/>
    <property type="match status" value="1"/>
</dbReference>
<dbReference type="PANTHER" id="PTHR37829:SF3">
    <property type="entry name" value="PROTEIN JAYE-RELATED"/>
    <property type="match status" value="1"/>
</dbReference>
<evidence type="ECO:0000313" key="2">
    <source>
        <dbReference type="EMBL" id="QEH97272.1"/>
    </source>
</evidence>
<proteinExistence type="predicted"/>
<dbReference type="EMBL" id="CP043043">
    <property type="protein sequence ID" value="QEH97272.1"/>
    <property type="molecule type" value="Genomic_DNA"/>
</dbReference>
<gene>
    <name evidence="2" type="ORF">FXF46_14205</name>
</gene>
<dbReference type="KEGG" id="gti:FXF46_14205"/>
<evidence type="ECO:0000313" key="3">
    <source>
        <dbReference type="Proteomes" id="UP000323560"/>
    </source>
</evidence>
<dbReference type="AlphaFoldDB" id="A0AAP9EVV7"/>
<dbReference type="InterPro" id="IPR052399">
    <property type="entry name" value="Phage_Baseplate_Assmbl_Protein"/>
</dbReference>
<reference evidence="2 3" key="1">
    <citation type="submission" date="2019-08" db="EMBL/GenBank/DDBJ databases">
        <title>Gluconobacter frateurii HD924 genome.</title>
        <authorList>
            <person name="Liu Y."/>
            <person name="Zhang P."/>
        </authorList>
    </citation>
    <scope>NUCLEOTIDE SEQUENCE [LARGE SCALE GENOMIC DNA]</scope>
    <source>
        <strain evidence="2 3">HD924</strain>
    </source>
</reference>
<name>A0AAP9EVV7_GLUTH</name>
<protein>
    <recommendedName>
        <fullName evidence="1">Baseplate protein J-like barrel domain-containing protein</fullName>
    </recommendedName>
</protein>